<name>A0A1F7Y115_9BACT</name>
<dbReference type="Pfam" id="PF19891">
    <property type="entry name" value="DUF6364"/>
    <property type="match status" value="1"/>
</dbReference>
<dbReference type="InterPro" id="IPR045944">
    <property type="entry name" value="DUF6364"/>
</dbReference>
<accession>A0A1F7Y115</accession>
<reference evidence="1 2" key="1">
    <citation type="journal article" date="2016" name="Nat. Commun.">
        <title>Thousands of microbial genomes shed light on interconnected biogeochemical processes in an aquifer system.</title>
        <authorList>
            <person name="Anantharaman K."/>
            <person name="Brown C.T."/>
            <person name="Hug L.A."/>
            <person name="Sharon I."/>
            <person name="Castelle C.J."/>
            <person name="Probst A.J."/>
            <person name="Thomas B.C."/>
            <person name="Singh A."/>
            <person name="Wilkins M.J."/>
            <person name="Karaoz U."/>
            <person name="Brodie E.L."/>
            <person name="Williams K.H."/>
            <person name="Hubbard S.S."/>
            <person name="Banfield J.F."/>
        </authorList>
    </citation>
    <scope>NUCLEOTIDE SEQUENCE [LARGE SCALE GENOMIC DNA]</scope>
</reference>
<proteinExistence type="predicted"/>
<dbReference type="Proteomes" id="UP000178419">
    <property type="component" value="Unassembled WGS sequence"/>
</dbReference>
<dbReference type="EMBL" id="MGGE01000030">
    <property type="protein sequence ID" value="OGM20981.1"/>
    <property type="molecule type" value="Genomic_DNA"/>
</dbReference>
<gene>
    <name evidence="1" type="ORF">A2714_02270</name>
</gene>
<comment type="caution">
    <text evidence="1">The sequence shown here is derived from an EMBL/GenBank/DDBJ whole genome shotgun (WGS) entry which is preliminary data.</text>
</comment>
<dbReference type="AlphaFoldDB" id="A0A1F7Y115"/>
<protein>
    <submittedName>
        <fullName evidence="1">Uncharacterized protein</fullName>
    </submittedName>
</protein>
<sequence length="76" mass="8650">MTNIVKTTLNIPEDILQKAKLLSVEEKKTLSKIITESLEQRIGIKKRKIPKSPLSTLGKLRIGVDKIYKKRSDIYG</sequence>
<organism evidence="1 2">
    <name type="scientific">Candidatus Woesebacteria bacterium RIFCSPHIGHO2_01_FULL_38_9</name>
    <dbReference type="NCBI Taxonomy" id="1802492"/>
    <lineage>
        <taxon>Bacteria</taxon>
        <taxon>Candidatus Woeseibacteriota</taxon>
    </lineage>
</organism>
<evidence type="ECO:0000313" key="1">
    <source>
        <dbReference type="EMBL" id="OGM20981.1"/>
    </source>
</evidence>
<evidence type="ECO:0000313" key="2">
    <source>
        <dbReference type="Proteomes" id="UP000178419"/>
    </source>
</evidence>